<evidence type="ECO:0008006" key="3">
    <source>
        <dbReference type="Google" id="ProtNLM"/>
    </source>
</evidence>
<dbReference type="RefSeq" id="WP_230005108.1">
    <property type="nucleotide sequence ID" value="NZ_CP087134.1"/>
</dbReference>
<organism evidence="1 2">
    <name type="scientific">Flavobacterium cupriresistens</name>
    <dbReference type="NCBI Taxonomy" id="2893885"/>
    <lineage>
        <taxon>Bacteria</taxon>
        <taxon>Pseudomonadati</taxon>
        <taxon>Bacteroidota</taxon>
        <taxon>Flavobacteriia</taxon>
        <taxon>Flavobacteriales</taxon>
        <taxon>Flavobacteriaceae</taxon>
        <taxon>Flavobacterium</taxon>
    </lineage>
</organism>
<protein>
    <recommendedName>
        <fullName evidence="3">Collagen-like protein</fullName>
    </recommendedName>
</protein>
<comment type="caution">
    <text evidence="1">The sequence shown here is derived from an EMBL/GenBank/DDBJ whole genome shotgun (WGS) entry which is preliminary data.</text>
</comment>
<dbReference type="EMBL" id="JAWXVI010000002">
    <property type="protein sequence ID" value="MDX6188389.1"/>
    <property type="molecule type" value="Genomic_DNA"/>
</dbReference>
<gene>
    <name evidence="1" type="ORF">SGQ83_03430</name>
</gene>
<dbReference type="Proteomes" id="UP001273350">
    <property type="component" value="Unassembled WGS sequence"/>
</dbReference>
<proteinExistence type="predicted"/>
<reference evidence="1 2" key="1">
    <citation type="submission" date="2023-11" db="EMBL/GenBank/DDBJ databases">
        <title>Unpublished Manusciprt.</title>
        <authorList>
            <person name="Saticioglu I.B."/>
            <person name="Ay H."/>
            <person name="Ajmi N."/>
            <person name="Altun S."/>
            <person name="Duman M."/>
        </authorList>
    </citation>
    <scope>NUCLEOTIDE SEQUENCE [LARGE SCALE GENOMIC DNA]</scope>
    <source>
        <strain evidence="1 2">Fl-318</strain>
    </source>
</reference>
<keyword evidence="2" id="KW-1185">Reference proteome</keyword>
<name>A0ABU4R721_9FLAO</name>
<sequence length="174" mass="19135">MKKILTLFAVVGLIVFSSCEGPEGPPGQNGFDAPIAFVTETTTDFVGPNYDKNVSLTGMLSGDNILVYELVSASNEADRWALLPQIYYFSNGTETAQYNFTFSKNNVRIFIKGSLSDLSGLPSSFTTKKTFRIVIIPGDDDINAKKSTSKADYLDYNAVIKKYNIDDSNVKKLN</sequence>
<accession>A0ABU4R721</accession>
<evidence type="ECO:0000313" key="2">
    <source>
        <dbReference type="Proteomes" id="UP001273350"/>
    </source>
</evidence>
<evidence type="ECO:0000313" key="1">
    <source>
        <dbReference type="EMBL" id="MDX6188389.1"/>
    </source>
</evidence>
<dbReference type="PROSITE" id="PS51257">
    <property type="entry name" value="PROKAR_LIPOPROTEIN"/>
    <property type="match status" value="1"/>
</dbReference>